<evidence type="ECO:0000256" key="3">
    <source>
        <dbReference type="SAM" id="SignalP"/>
    </source>
</evidence>
<dbReference type="InterPro" id="IPR006059">
    <property type="entry name" value="SBP"/>
</dbReference>
<keyword evidence="2" id="KW-0813">Transport</keyword>
<dbReference type="Proteomes" id="UP000268291">
    <property type="component" value="Unassembled WGS sequence"/>
</dbReference>
<proteinExistence type="inferred from homology"/>
<gene>
    <name evidence="4" type="ORF">CLV49_1746</name>
    <name evidence="5" type="ORF">ELQ93_10475</name>
</gene>
<dbReference type="Proteomes" id="UP000241203">
    <property type="component" value="Unassembled WGS sequence"/>
</dbReference>
<feature type="signal peptide" evidence="3">
    <location>
        <begin position="1"/>
        <end position="23"/>
    </location>
</feature>
<evidence type="ECO:0000313" key="5">
    <source>
        <dbReference type="EMBL" id="RUQ87316.1"/>
    </source>
</evidence>
<name>A0A2P8GVZ6_9MICO</name>
<evidence type="ECO:0000313" key="7">
    <source>
        <dbReference type="Proteomes" id="UP000268291"/>
    </source>
</evidence>
<comment type="caution">
    <text evidence="4">The sequence shown here is derived from an EMBL/GenBank/DDBJ whole genome shotgun (WGS) entry which is preliminary data.</text>
</comment>
<dbReference type="Pfam" id="PF01547">
    <property type="entry name" value="SBP_bac_1"/>
    <property type="match status" value="1"/>
</dbReference>
<dbReference type="PROSITE" id="PS51257">
    <property type="entry name" value="PROKAR_LIPOPROTEIN"/>
    <property type="match status" value="1"/>
</dbReference>
<protein>
    <submittedName>
        <fullName evidence="4">Carbohydrate ABC transporter substrate-binding protein (CUT1 family)</fullName>
    </submittedName>
    <submittedName>
        <fullName evidence="5">Extracellular solute-binding protein</fullName>
    </submittedName>
</protein>
<dbReference type="AlphaFoldDB" id="A0A2P8GVZ6"/>
<dbReference type="PANTHER" id="PTHR43649">
    <property type="entry name" value="ARABINOSE-BINDING PROTEIN-RELATED"/>
    <property type="match status" value="1"/>
</dbReference>
<keyword evidence="7" id="KW-1185">Reference proteome</keyword>
<dbReference type="Gene3D" id="3.40.190.10">
    <property type="entry name" value="Periplasmic binding protein-like II"/>
    <property type="match status" value="2"/>
</dbReference>
<dbReference type="SUPFAM" id="SSF53850">
    <property type="entry name" value="Periplasmic binding protein-like II"/>
    <property type="match status" value="1"/>
</dbReference>
<evidence type="ECO:0000313" key="6">
    <source>
        <dbReference type="Proteomes" id="UP000241203"/>
    </source>
</evidence>
<sequence>MTMRRAAAAIAATGLVVAGLAGCAPSSESADGDVTLTIWDNGLLSKKAEDGSVDEDNSFLHRVAADYEDDNPGVSIDIVQLSGDISQDAAQFQAASIAKNGPDIRVGYTGGNTIDYADFLLPLNDTFSDETVADLSGWNTVRAGYQEDGDLLGLPYGGGSYFYVFYNKAMVEEAGLDLSTPPATWEELLDDGQQVLDETDYTPFWTTNQEGYSGAWIVAALAGGLLGPTAFTDMFNGDIPIDDPAMVEAYEAYADLFSRGLTNPDAGSLGNSELLTGFLQGNGAFMVSGSWENSAMFDAVGDDMGVFPIPMLEDAEYPSTIAGGPNVSLSITNYSEHQEEAQDFLNYLAEPSTIDLYVELNQTEASNSAQADPSVITNPYLQSQAEQLVNVEDVVYPFDNVMPQLVIDLFYRVNATVFTGQTTAEDAVSQLQDAYESEQTQ</sequence>
<evidence type="ECO:0000256" key="1">
    <source>
        <dbReference type="ARBA" id="ARBA00008520"/>
    </source>
</evidence>
<dbReference type="OrthoDB" id="9811951at2"/>
<dbReference type="EMBL" id="RZGY01000001">
    <property type="protein sequence ID" value="RUQ87316.1"/>
    <property type="molecule type" value="Genomic_DNA"/>
</dbReference>
<evidence type="ECO:0000313" key="4">
    <source>
        <dbReference type="EMBL" id="PSL38134.1"/>
    </source>
</evidence>
<reference evidence="5 7" key="2">
    <citation type="submission" date="2018-12" db="EMBL/GenBank/DDBJ databases">
        <authorList>
            <person name="hu s."/>
            <person name="Xu Y."/>
            <person name="Xu B."/>
            <person name="Li F."/>
        </authorList>
    </citation>
    <scope>NUCLEOTIDE SEQUENCE [LARGE SCALE GENOMIC DNA]</scope>
    <source>
        <strain evidence="5 7">KSW2-17</strain>
    </source>
</reference>
<dbReference type="EMBL" id="PYAU01000001">
    <property type="protein sequence ID" value="PSL38134.1"/>
    <property type="molecule type" value="Genomic_DNA"/>
</dbReference>
<dbReference type="InterPro" id="IPR050490">
    <property type="entry name" value="Bact_solute-bd_prot1"/>
</dbReference>
<reference evidence="4 6" key="1">
    <citation type="submission" date="2018-03" db="EMBL/GenBank/DDBJ databases">
        <title>Genomic Encyclopedia of Archaeal and Bacterial Type Strains, Phase II (KMG-II): from individual species to whole genera.</title>
        <authorList>
            <person name="Goeker M."/>
        </authorList>
    </citation>
    <scope>NUCLEOTIDE SEQUENCE [LARGE SCALE GENOMIC DNA]</scope>
    <source>
        <strain evidence="4 6">DSM 21548</strain>
    </source>
</reference>
<keyword evidence="3" id="KW-0732">Signal</keyword>
<comment type="similarity">
    <text evidence="1">Belongs to the bacterial solute-binding protein 1 family.</text>
</comment>
<dbReference type="PANTHER" id="PTHR43649:SF29">
    <property type="entry name" value="OSMOPROTECTIVE COMPOUNDS-BINDING PROTEIN GGTB"/>
    <property type="match status" value="1"/>
</dbReference>
<evidence type="ECO:0000256" key="2">
    <source>
        <dbReference type="ARBA" id="ARBA00022448"/>
    </source>
</evidence>
<accession>A0A2P8GVZ6</accession>
<organism evidence="4 6">
    <name type="scientific">Labedella gwakjiensis</name>
    <dbReference type="NCBI Taxonomy" id="390269"/>
    <lineage>
        <taxon>Bacteria</taxon>
        <taxon>Bacillati</taxon>
        <taxon>Actinomycetota</taxon>
        <taxon>Actinomycetes</taxon>
        <taxon>Micrococcales</taxon>
        <taxon>Microbacteriaceae</taxon>
        <taxon>Labedella</taxon>
    </lineage>
</organism>
<feature type="chain" id="PRO_5039640370" evidence="3">
    <location>
        <begin position="24"/>
        <end position="441"/>
    </location>
</feature>
<dbReference type="RefSeq" id="WP_106563189.1">
    <property type="nucleotide sequence ID" value="NZ_PYAU01000001.1"/>
</dbReference>